<proteinExistence type="predicted"/>
<dbReference type="RefSeq" id="WP_071906757.1">
    <property type="nucleotide sequence ID" value="NZ_LT607756.1"/>
</dbReference>
<dbReference type="GeneID" id="30411907"/>
<accession>A0A1D3L2D4</accession>
<evidence type="ECO:0000313" key="1">
    <source>
        <dbReference type="EMBL" id="SCG85620.1"/>
    </source>
</evidence>
<sequence>MKSRIIEQQPGPTQVKTTVSYNSDKDAELKAAASSLGGKFNNVTDAYNLIKANEDYNKYFGDVKKWDEELKGNNNCVDWAQFLAHIMDKLNAVAKLGYKYKYVRAYCEVSKIWLVYLEVIGDEFGSSTVDVDGAPAA</sequence>
<dbReference type="EMBL" id="LT607756">
    <property type="protein sequence ID" value="SCG85620.1"/>
    <property type="molecule type" value="Genomic_DNA"/>
</dbReference>
<reference evidence="1 2" key="1">
    <citation type="submission" date="2016-08" db="EMBL/GenBank/DDBJ databases">
        <authorList>
            <person name="Seilhamer J.J."/>
        </authorList>
    </citation>
    <scope>NUCLEOTIDE SEQUENCE [LARGE SCALE GENOMIC DNA]</scope>
    <source>
        <strain evidence="1">Buetzberg</strain>
    </source>
</reference>
<name>A0A1D3L2D4_9EURY</name>
<dbReference type="Proteomes" id="UP000094707">
    <property type="component" value="Chromosome I"/>
</dbReference>
<gene>
    <name evidence="1" type="ORF">MCBB_1061</name>
</gene>
<organism evidence="1 2">
    <name type="scientific">Methanobacterium congolense</name>
    <dbReference type="NCBI Taxonomy" id="118062"/>
    <lineage>
        <taxon>Archaea</taxon>
        <taxon>Methanobacteriati</taxon>
        <taxon>Methanobacteriota</taxon>
        <taxon>Methanomada group</taxon>
        <taxon>Methanobacteria</taxon>
        <taxon>Methanobacteriales</taxon>
        <taxon>Methanobacteriaceae</taxon>
        <taxon>Methanobacterium</taxon>
    </lineage>
</organism>
<keyword evidence="2" id="KW-1185">Reference proteome</keyword>
<dbReference type="AlphaFoldDB" id="A0A1D3L2D4"/>
<evidence type="ECO:0000313" key="2">
    <source>
        <dbReference type="Proteomes" id="UP000094707"/>
    </source>
</evidence>
<dbReference type="KEGG" id="mcub:MCBB_1061"/>
<dbReference type="STRING" id="118062.MCBB_1061"/>
<protein>
    <submittedName>
        <fullName evidence="1">Pseudomurein endo-isopeptidase Pei</fullName>
    </submittedName>
</protein>